<sequence>MHSPHAISPTTVAIQAADPLSHAGMTSQLRPRPEITLMEWDAEDVPPEVVVIVADTVDEDTLRGRFVR</sequence>
<reference evidence="1" key="1">
    <citation type="submission" date="2022-10" db="EMBL/GenBank/DDBJ databases">
        <title>The complete genomes of actinobacterial strains from the NBC collection.</title>
        <authorList>
            <person name="Joergensen T.S."/>
            <person name="Alvarez Arevalo M."/>
            <person name="Sterndorff E.B."/>
            <person name="Faurdal D."/>
            <person name="Vuksanovic O."/>
            <person name="Mourched A.-S."/>
            <person name="Charusanti P."/>
            <person name="Shaw S."/>
            <person name="Blin K."/>
            <person name="Weber T."/>
        </authorList>
    </citation>
    <scope>NUCLEOTIDE SEQUENCE</scope>
    <source>
        <strain evidence="1">NBC_01432</strain>
    </source>
</reference>
<proteinExistence type="predicted"/>
<evidence type="ECO:0000313" key="2">
    <source>
        <dbReference type="Proteomes" id="UP001432209"/>
    </source>
</evidence>
<evidence type="ECO:0000313" key="1">
    <source>
        <dbReference type="EMBL" id="WUX51235.1"/>
    </source>
</evidence>
<protein>
    <submittedName>
        <fullName evidence="1">Uncharacterized protein</fullName>
    </submittedName>
</protein>
<dbReference type="RefSeq" id="WP_023537530.1">
    <property type="nucleotide sequence ID" value="NZ_CP109495.1"/>
</dbReference>
<dbReference type="Proteomes" id="UP001432209">
    <property type="component" value="Chromosome"/>
</dbReference>
<organism evidence="1 2">
    <name type="scientific">Streptomyces niveus</name>
    <name type="common">Streptomyces spheroides</name>
    <dbReference type="NCBI Taxonomy" id="193462"/>
    <lineage>
        <taxon>Bacteria</taxon>
        <taxon>Bacillati</taxon>
        <taxon>Actinomycetota</taxon>
        <taxon>Actinomycetes</taxon>
        <taxon>Kitasatosporales</taxon>
        <taxon>Streptomycetaceae</taxon>
        <taxon>Streptomyces</taxon>
    </lineage>
</organism>
<keyword evidence="2" id="KW-1185">Reference proteome</keyword>
<accession>A0ABZ1ZXP5</accession>
<dbReference type="EMBL" id="CP109495">
    <property type="protein sequence ID" value="WUX51235.1"/>
    <property type="molecule type" value="Genomic_DNA"/>
</dbReference>
<name>A0ABZ1ZXP5_STRNV</name>
<gene>
    <name evidence="1" type="ORF">OG442_06600</name>
</gene>